<organism evidence="3 4">
    <name type="scientific">Panagrolaimus superbus</name>
    <dbReference type="NCBI Taxonomy" id="310955"/>
    <lineage>
        <taxon>Eukaryota</taxon>
        <taxon>Metazoa</taxon>
        <taxon>Ecdysozoa</taxon>
        <taxon>Nematoda</taxon>
        <taxon>Chromadorea</taxon>
        <taxon>Rhabditida</taxon>
        <taxon>Tylenchina</taxon>
        <taxon>Panagrolaimomorpha</taxon>
        <taxon>Panagrolaimoidea</taxon>
        <taxon>Panagrolaimidae</taxon>
        <taxon>Panagrolaimus</taxon>
    </lineage>
</organism>
<dbReference type="Gene3D" id="2.20.70.10">
    <property type="match status" value="1"/>
</dbReference>
<keyword evidence="3" id="KW-1185">Reference proteome</keyword>
<evidence type="ECO:0000313" key="4">
    <source>
        <dbReference type="WBParaSite" id="PSU_v2.g4309.t1"/>
    </source>
</evidence>
<evidence type="ECO:0000259" key="2">
    <source>
        <dbReference type="PROSITE" id="PS50020"/>
    </source>
</evidence>
<dbReference type="InterPro" id="IPR036020">
    <property type="entry name" value="WW_dom_sf"/>
</dbReference>
<feature type="domain" description="WW" evidence="2">
    <location>
        <begin position="5"/>
        <end position="33"/>
    </location>
</feature>
<dbReference type="Pfam" id="PF00397">
    <property type="entry name" value="WW"/>
    <property type="match status" value="1"/>
</dbReference>
<dbReference type="InterPro" id="IPR001202">
    <property type="entry name" value="WW_dom"/>
</dbReference>
<feature type="region of interest" description="Disordered" evidence="1">
    <location>
        <begin position="39"/>
        <end position="139"/>
    </location>
</feature>
<feature type="compositionally biased region" description="Polar residues" evidence="1">
    <location>
        <begin position="101"/>
        <end position="110"/>
    </location>
</feature>
<dbReference type="AlphaFoldDB" id="A0A914YWG3"/>
<evidence type="ECO:0000313" key="3">
    <source>
        <dbReference type="Proteomes" id="UP000887577"/>
    </source>
</evidence>
<dbReference type="PROSITE" id="PS50020">
    <property type="entry name" value="WW_DOMAIN_2"/>
    <property type="match status" value="1"/>
</dbReference>
<sequence>MSFGPWQETKSSSGKIYYYNRLTEKSQWVKPIEWIEHDRLSSGDRPKLKPITPPPMPPPISSHPKREREHYHRHHEVHSPQPPPHSTISNQHTYSHFIYPSKSNTTNINDGNEETLSDDKKLEAISDDDDGSSGPPIKKIKCEDPLANIEMISEDSLSASKETTDERENYLPMHDDELDRYITDEFLSKIRIPEIEHIDAESRKMLAKQREAEKELFEVIKDQISVRQLMTTTQIMRKAVEIRSEFAKSQCESHGFDTQ</sequence>
<proteinExistence type="predicted"/>
<dbReference type="SMART" id="SM00456">
    <property type="entry name" value="WW"/>
    <property type="match status" value="1"/>
</dbReference>
<reference evidence="4" key="1">
    <citation type="submission" date="2022-11" db="UniProtKB">
        <authorList>
            <consortium name="WormBaseParasite"/>
        </authorList>
    </citation>
    <scope>IDENTIFICATION</scope>
</reference>
<dbReference type="SUPFAM" id="SSF51045">
    <property type="entry name" value="WW domain"/>
    <property type="match status" value="1"/>
</dbReference>
<dbReference type="WBParaSite" id="PSU_v2.g4309.t1">
    <property type="protein sequence ID" value="PSU_v2.g4309.t1"/>
    <property type="gene ID" value="PSU_v2.g4309"/>
</dbReference>
<feature type="compositionally biased region" description="Pro residues" evidence="1">
    <location>
        <begin position="51"/>
        <end position="61"/>
    </location>
</feature>
<dbReference type="CDD" id="cd00201">
    <property type="entry name" value="WW"/>
    <property type="match status" value="1"/>
</dbReference>
<name>A0A914YWG3_9BILA</name>
<dbReference type="Proteomes" id="UP000887577">
    <property type="component" value="Unplaced"/>
</dbReference>
<protein>
    <submittedName>
        <fullName evidence="4">WW domain-containing protein</fullName>
    </submittedName>
</protein>
<accession>A0A914YWG3</accession>
<evidence type="ECO:0000256" key="1">
    <source>
        <dbReference type="SAM" id="MobiDB-lite"/>
    </source>
</evidence>
<dbReference type="PROSITE" id="PS01159">
    <property type="entry name" value="WW_DOMAIN_1"/>
    <property type="match status" value="1"/>
</dbReference>